<organism evidence="2">
    <name type="scientific">marine metagenome</name>
    <dbReference type="NCBI Taxonomy" id="408172"/>
    <lineage>
        <taxon>unclassified sequences</taxon>
        <taxon>metagenomes</taxon>
        <taxon>ecological metagenomes</taxon>
    </lineage>
</organism>
<protein>
    <submittedName>
        <fullName evidence="2">Uncharacterized protein</fullName>
    </submittedName>
</protein>
<reference evidence="2" key="1">
    <citation type="submission" date="2018-05" db="EMBL/GenBank/DDBJ databases">
        <authorList>
            <person name="Lanie J.A."/>
            <person name="Ng W.-L."/>
            <person name="Kazmierczak K.M."/>
            <person name="Andrzejewski T.M."/>
            <person name="Davidsen T.M."/>
            <person name="Wayne K.J."/>
            <person name="Tettelin H."/>
            <person name="Glass J.I."/>
            <person name="Rusch D."/>
            <person name="Podicherti R."/>
            <person name="Tsui H.-C.T."/>
            <person name="Winkler M.E."/>
        </authorList>
    </citation>
    <scope>NUCLEOTIDE SEQUENCE</scope>
</reference>
<feature type="compositionally biased region" description="Basic and acidic residues" evidence="1">
    <location>
        <begin position="1"/>
        <end position="26"/>
    </location>
</feature>
<feature type="non-terminal residue" evidence="2">
    <location>
        <position position="41"/>
    </location>
</feature>
<name>A0A382VNA2_9ZZZZ</name>
<sequence length="41" mass="4893">MHEEIGVRETRTPPQFHSERSEETQRRGQILLLPLKGQHDR</sequence>
<evidence type="ECO:0000256" key="1">
    <source>
        <dbReference type="SAM" id="MobiDB-lite"/>
    </source>
</evidence>
<dbReference type="EMBL" id="UINC01153357">
    <property type="protein sequence ID" value="SVD48039.1"/>
    <property type="molecule type" value="Genomic_DNA"/>
</dbReference>
<proteinExistence type="predicted"/>
<dbReference type="AlphaFoldDB" id="A0A382VNA2"/>
<gene>
    <name evidence="2" type="ORF">METZ01_LOCUS400893</name>
</gene>
<feature type="region of interest" description="Disordered" evidence="1">
    <location>
        <begin position="1"/>
        <end position="41"/>
    </location>
</feature>
<accession>A0A382VNA2</accession>
<evidence type="ECO:0000313" key="2">
    <source>
        <dbReference type="EMBL" id="SVD48039.1"/>
    </source>
</evidence>